<comment type="similarity">
    <text evidence="1">Belongs to the IMPACT family.</text>
</comment>
<protein>
    <submittedName>
        <fullName evidence="3">YigZ family protein</fullName>
    </submittedName>
</protein>
<dbReference type="STRING" id="1796646.A4V02_08200"/>
<sequence length="194" mass="21429">MDYLTLAEPSEAKYTEKMSKFLAFAHPVESTEEAKAVIAGYARKYHDARHVCWAYMLDARRLDYQSNDNGEPSGTAGKPILGQINSFGLTDVVIVVVRYFGGIKLGTSGLIAAYREAAREAIEAGSIIQRSEMAQLSFTFPYLSMNDVMRLVKDTGVKVVSQEFDNACSMTVAMPSDDMERFTARLLDIDGTSL</sequence>
<dbReference type="AlphaFoldDB" id="A0A1B1SAA0"/>
<dbReference type="RefSeq" id="WP_068961016.1">
    <property type="nucleotide sequence ID" value="NZ_CAJTAP010000014.1"/>
</dbReference>
<accession>A0A1B1SAA0</accession>
<gene>
    <name evidence="3" type="ORF">A4V02_08200</name>
</gene>
<organism evidence="3 4">
    <name type="scientific">Muribaculum intestinale</name>
    <dbReference type="NCBI Taxonomy" id="1796646"/>
    <lineage>
        <taxon>Bacteria</taxon>
        <taxon>Pseudomonadati</taxon>
        <taxon>Bacteroidota</taxon>
        <taxon>Bacteroidia</taxon>
        <taxon>Bacteroidales</taxon>
        <taxon>Muribaculaceae</taxon>
        <taxon>Muribaculum</taxon>
    </lineage>
</organism>
<dbReference type="PANTHER" id="PTHR16301:SF20">
    <property type="entry name" value="IMPACT FAMILY MEMBER YIGZ"/>
    <property type="match status" value="1"/>
</dbReference>
<name>A0A1B1SAA0_9BACT</name>
<dbReference type="Pfam" id="PF01205">
    <property type="entry name" value="Impact_N"/>
    <property type="match status" value="1"/>
</dbReference>
<dbReference type="InterPro" id="IPR001498">
    <property type="entry name" value="Impact_N"/>
</dbReference>
<feature type="domain" description="Impact N-terminal" evidence="2">
    <location>
        <begin position="17"/>
        <end position="122"/>
    </location>
</feature>
<dbReference type="GO" id="GO:0006446">
    <property type="term" value="P:regulation of translational initiation"/>
    <property type="evidence" value="ECO:0007669"/>
    <property type="project" value="TreeGrafter"/>
</dbReference>
<dbReference type="InterPro" id="IPR020569">
    <property type="entry name" value="UPF0029_Impact_CS"/>
</dbReference>
<proteinExistence type="inferred from homology"/>
<dbReference type="PROSITE" id="PS00910">
    <property type="entry name" value="UPF0029"/>
    <property type="match status" value="1"/>
</dbReference>
<dbReference type="GO" id="GO:0005737">
    <property type="term" value="C:cytoplasm"/>
    <property type="evidence" value="ECO:0007669"/>
    <property type="project" value="TreeGrafter"/>
</dbReference>
<evidence type="ECO:0000256" key="1">
    <source>
        <dbReference type="ARBA" id="ARBA00007665"/>
    </source>
</evidence>
<evidence type="ECO:0000259" key="2">
    <source>
        <dbReference type="Pfam" id="PF01205"/>
    </source>
</evidence>
<keyword evidence="4" id="KW-1185">Reference proteome</keyword>
<dbReference type="OrthoDB" id="9813771at2"/>
<accession>A0A1Z2XID8</accession>
<dbReference type="SUPFAM" id="SSF54211">
    <property type="entry name" value="Ribosomal protein S5 domain 2-like"/>
    <property type="match status" value="1"/>
</dbReference>
<dbReference type="EMBL" id="CP015402">
    <property type="protein sequence ID" value="ANU63711.1"/>
    <property type="molecule type" value="Genomic_DNA"/>
</dbReference>
<dbReference type="Gene3D" id="3.30.230.30">
    <property type="entry name" value="Impact, N-terminal domain"/>
    <property type="match status" value="1"/>
</dbReference>
<dbReference type="InterPro" id="IPR036956">
    <property type="entry name" value="Impact_N_sf"/>
</dbReference>
<dbReference type="PANTHER" id="PTHR16301">
    <property type="entry name" value="IMPACT-RELATED"/>
    <property type="match status" value="1"/>
</dbReference>
<evidence type="ECO:0000313" key="4">
    <source>
        <dbReference type="Proteomes" id="UP000186351"/>
    </source>
</evidence>
<dbReference type="Proteomes" id="UP000186351">
    <property type="component" value="Chromosome"/>
</dbReference>
<dbReference type="GeneID" id="65536839"/>
<dbReference type="InterPro" id="IPR020568">
    <property type="entry name" value="Ribosomal_Su5_D2-typ_SF"/>
</dbReference>
<dbReference type="InterPro" id="IPR023582">
    <property type="entry name" value="Impact"/>
</dbReference>
<dbReference type="KEGG" id="pary:A4V02_08200"/>
<evidence type="ECO:0000313" key="3">
    <source>
        <dbReference type="EMBL" id="ANU63711.1"/>
    </source>
</evidence>
<reference evidence="4" key="1">
    <citation type="submission" date="2016-04" db="EMBL/GenBank/DDBJ databases">
        <title>Complete Genome Sequences of Twelve Strains of a Stable Defined Moderately Diverse Mouse Microbiota 2 (sDMDMm2).</title>
        <authorList>
            <person name="Uchimura Y."/>
            <person name="Wyss M."/>
            <person name="Brugiroux S."/>
            <person name="Limenitakis J.P."/>
            <person name="Stecher B."/>
            <person name="McCoy K.D."/>
            <person name="Macpherson A.J."/>
        </authorList>
    </citation>
    <scope>NUCLEOTIDE SEQUENCE [LARGE SCALE GENOMIC DNA]</scope>
    <source>
        <strain evidence="4">YL27</strain>
    </source>
</reference>
<dbReference type="Gene3D" id="3.30.70.240">
    <property type="match status" value="1"/>
</dbReference>
<dbReference type="InterPro" id="IPR035647">
    <property type="entry name" value="EFG_III/V"/>
</dbReference>
<dbReference type="SUPFAM" id="SSF54980">
    <property type="entry name" value="EF-G C-terminal domain-like"/>
    <property type="match status" value="1"/>
</dbReference>